<dbReference type="Pfam" id="PF07182">
    <property type="entry name" value="DUF1402"/>
    <property type="match status" value="1"/>
</dbReference>
<dbReference type="EMBL" id="JAPJZH010000004">
    <property type="protein sequence ID" value="MDA4845337.1"/>
    <property type="molecule type" value="Genomic_DNA"/>
</dbReference>
<organism evidence="2 3">
    <name type="scientific">Hoeflea poritis</name>
    <dbReference type="NCBI Taxonomy" id="2993659"/>
    <lineage>
        <taxon>Bacteria</taxon>
        <taxon>Pseudomonadati</taxon>
        <taxon>Pseudomonadota</taxon>
        <taxon>Alphaproteobacteria</taxon>
        <taxon>Hyphomicrobiales</taxon>
        <taxon>Rhizobiaceae</taxon>
        <taxon>Hoeflea</taxon>
    </lineage>
</organism>
<name>A0ABT4VKU7_9HYPH</name>
<evidence type="ECO:0000313" key="3">
    <source>
        <dbReference type="Proteomes" id="UP001148313"/>
    </source>
</evidence>
<accession>A0ABT4VKU7</accession>
<sequence>MVRRHLTHAVSLLLCFTLIAVSPASARLITVPEGNRNKVQPKIPGASVKRTKQTKSTFDRKYEKIRDLLRRDEKLRGKIASVAQTYEIDPLHIVGALVGEHTYNVDAYDRLQAYYVKAVSYAAGGIDFRYDGENVDEFIQREEFSGCADLTGSFELWSCREAVWNDTFRNRTVDGKRFPNDRFSAVFFQPFYAGQTFGLGQLNPLTALKLTDLVNKVSGYKKLSHQRGDDVYKAIMNPDITLAYVAAALKYSIDVYGDVAGFDISGNPGITATLYNVGSPDVRAETLARTNRKRKARGQRPKLPQENYYGWLVNDKLEELKELF</sequence>
<comment type="caution">
    <text evidence="2">The sequence shown here is derived from an EMBL/GenBank/DDBJ whole genome shotgun (WGS) entry which is preliminary data.</text>
</comment>
<dbReference type="InterPro" id="IPR009842">
    <property type="entry name" value="DUF1402"/>
</dbReference>
<keyword evidence="1" id="KW-0732">Signal</keyword>
<evidence type="ECO:0000256" key="1">
    <source>
        <dbReference type="SAM" id="SignalP"/>
    </source>
</evidence>
<gene>
    <name evidence="2" type="ORF">OOZ53_08255</name>
</gene>
<dbReference type="Proteomes" id="UP001148313">
    <property type="component" value="Unassembled WGS sequence"/>
</dbReference>
<reference evidence="2" key="1">
    <citation type="submission" date="2022-11" db="EMBL/GenBank/DDBJ databases">
        <title>Hoeflea poritis sp. nov., isolated from scleractinian coral Porites lutea.</title>
        <authorList>
            <person name="Zhang G."/>
            <person name="Wei Q."/>
            <person name="Cai L."/>
        </authorList>
    </citation>
    <scope>NUCLEOTIDE SEQUENCE</scope>
    <source>
        <strain evidence="2">E7-10</strain>
    </source>
</reference>
<keyword evidence="3" id="KW-1185">Reference proteome</keyword>
<proteinExistence type="predicted"/>
<protein>
    <submittedName>
        <fullName evidence="2">DUF1402 family protein</fullName>
    </submittedName>
</protein>
<feature type="chain" id="PRO_5045721839" evidence="1">
    <location>
        <begin position="27"/>
        <end position="324"/>
    </location>
</feature>
<feature type="signal peptide" evidence="1">
    <location>
        <begin position="1"/>
        <end position="26"/>
    </location>
</feature>
<evidence type="ECO:0000313" key="2">
    <source>
        <dbReference type="EMBL" id="MDA4845337.1"/>
    </source>
</evidence>
<dbReference type="RefSeq" id="WP_271088957.1">
    <property type="nucleotide sequence ID" value="NZ_JAPJZH010000004.1"/>
</dbReference>